<feature type="compositionally biased region" description="Basic and acidic residues" evidence="10">
    <location>
        <begin position="1009"/>
        <end position="1019"/>
    </location>
</feature>
<dbReference type="HOGENOM" id="CLU_000772_3_0_1"/>
<dbReference type="InterPro" id="IPR021133">
    <property type="entry name" value="HEAT_type_2"/>
</dbReference>
<name>L1JTS7_GUITC</name>
<dbReference type="InterPro" id="IPR032430">
    <property type="entry name" value="Blm10_mid"/>
</dbReference>
<comment type="similarity">
    <text evidence="3">Belongs to the BLM10 family.</text>
</comment>
<dbReference type="InterPro" id="IPR011989">
    <property type="entry name" value="ARM-like"/>
</dbReference>
<dbReference type="eggNOG" id="KOG1851">
    <property type="taxonomic scope" value="Eukaryota"/>
</dbReference>
<feature type="domain" description="Proteasome activator Blm10 middle HEAT repeats region" evidence="12">
    <location>
        <begin position="329"/>
        <end position="644"/>
    </location>
</feature>
<dbReference type="SUPFAM" id="SSF48371">
    <property type="entry name" value="ARM repeat"/>
    <property type="match status" value="2"/>
</dbReference>
<evidence type="ECO:0000256" key="5">
    <source>
        <dbReference type="ARBA" id="ARBA00022737"/>
    </source>
</evidence>
<dbReference type="GO" id="GO:0005829">
    <property type="term" value="C:cytosol"/>
    <property type="evidence" value="ECO:0007669"/>
    <property type="project" value="TreeGrafter"/>
</dbReference>
<feature type="domain" description="Proteasome activator complex subunit 4 C-terminal" evidence="11">
    <location>
        <begin position="2006"/>
        <end position="2089"/>
    </location>
</feature>
<feature type="repeat" description="HEAT" evidence="9">
    <location>
        <begin position="1920"/>
        <end position="1958"/>
    </location>
</feature>
<gene>
    <name evidence="14" type="ORF">GUITHDRAFT_102411</name>
</gene>
<dbReference type="Pfam" id="PF11919">
    <property type="entry name" value="PSME4_C"/>
    <property type="match status" value="1"/>
</dbReference>
<evidence type="ECO:0000259" key="13">
    <source>
        <dbReference type="Pfam" id="PF23096"/>
    </source>
</evidence>
<feature type="region of interest" description="Disordered" evidence="10">
    <location>
        <begin position="675"/>
        <end position="700"/>
    </location>
</feature>
<dbReference type="Gene3D" id="1.25.10.10">
    <property type="entry name" value="Leucine-rich Repeat Variant"/>
    <property type="match status" value="1"/>
</dbReference>
<dbReference type="InterPro" id="IPR016024">
    <property type="entry name" value="ARM-type_fold"/>
</dbReference>
<evidence type="ECO:0000259" key="11">
    <source>
        <dbReference type="Pfam" id="PF11919"/>
    </source>
</evidence>
<dbReference type="RefSeq" id="XP_005838782.1">
    <property type="nucleotide sequence ID" value="XM_005838725.1"/>
</dbReference>
<evidence type="ECO:0000256" key="2">
    <source>
        <dbReference type="ARBA" id="ARBA00004496"/>
    </source>
</evidence>
<keyword evidence="16" id="KW-1185">Reference proteome</keyword>
<feature type="compositionally biased region" description="Basic and acidic residues" evidence="10">
    <location>
        <begin position="1982"/>
        <end position="1994"/>
    </location>
</feature>
<dbReference type="OMA" id="ECTQLVP"/>
<dbReference type="OrthoDB" id="17907at2759"/>
<dbReference type="GO" id="GO:0070628">
    <property type="term" value="F:proteasome binding"/>
    <property type="evidence" value="ECO:0007669"/>
    <property type="project" value="InterPro"/>
</dbReference>
<evidence type="ECO:0000313" key="14">
    <source>
        <dbReference type="EMBL" id="EKX51802.1"/>
    </source>
</evidence>
<sequence>MGEVAATNQLTINDWIPCGKDVRADSSVYLPSIVRGILDGCASGDWHKLLRKSVHALKRYMDLKHTVPVKERALIINALYRVVTEEDGLDQYLQKIFAQQLVRLLKKRGQEKLDIVLDWRPLYRVIDFLFFGKARIPQTPLCPYLGYYIICLARSARHYFNKESVGEIVNHLRPFFCAQHTASCLKGQVMLTLLMKRTEDVDFRLLKEIMSIWGWVVAYADWDLHWMVLLASLCRYTYRTRSSDWKVFIPSLMSHILHIIDLPVGVSRIHIYGNMESSLSSPEGSPFYSLASFVHLDDNRTKILQLVHKSAKLIIYLQQPGGGEPLGMLGKIIRAIESYLHPSNGGYWTHRLSQLLASLCEYLMERVRAERDVADSESYKLKPSDISNIARLILPVALQGLYSKSNTATLQSCVALKYLASLDPNNTLPPLLDRISDALTTLTQVHQTSSALEALAAVIFPVIRAGNFESGAKHIPDLMELTLSGIDSNDLPKTWATLRFYTVLLSGLPLITITETCPVGYDPDRHEVARAVTDTFADWAFRFLDQTFSFISNHNSMAPPQGHEHTKKADSETRTSEYFFNCTLEVFFMQLGDELFVSALNKVANFCFTNLLLLQQQAQLGVVISAMTAVNPSVVAQKFLPVCLRILLVSPYDVVQVAVKCFTLTCLRQSVPRTPRTPGSARSFTRAASASKSPGLSWASPPMTHGMGSVDVESPMLNADGKGLDLTCFSCLIRSSPSLPLFCPVEGVVFRLALLSEMEIIYYLNIMRYVVENAGDAVIPYIDKVVAAVDLVLKYEERPGVISLQVFKAANKLIRSLIHALITCRPKEYRSVDPTLWNDPNWKNVHYEHWGNVIDLSAANVSWNAPSREGLQWAADLAAKYINNSVQVLRRYHADAQEWANHKEDMEVEAAQPKGKLGCIDHVPGSLTALLLSESDEGSPSPCVLDLNSDNDIVMMDSDAAADEAVEPAQKQRKSQSKVAFAKLKELEIPAHILSSQRQSCRRSSLRGFSDRAKRKDGSRGSPTSIEARYAVLQMRFVLEGLVAALPAWDEGREDSSEMQLDGDLDDDERELLPGNEGYASGTYDLPKSRVDVSNIGKDGLLSRSRIASILHDLNTLFLQQNSEDSKMLKALAKCLDVCMNGVDILQKQTRRLRLRYSIMKARNRETGTDGKAKLLPRYMLLTKIHHHYLSRVMLRHRKLHDSLLVQNLLKQVNLLSTNEHSGVRGRGQLALLSCCRRYRNACAYSLPRLISLLEDKNVDAAGHEQRIIGATILLQTKYFQGRILRDWSMIEHFLLTLCRSHHNDKESVLDALDNLFATFLSYWYQISLDIPAYVHWDESLIKLEQSTVPFVGYSRMLEALVALLKTNPNVHWRFKLMIIDAVTVMIRDDVPTPISVWEAILDGMVSDISHIREACFPALSSALELIQTTQRSKEESLLGNRLLPDKCFTHWNGPPPKASFTEWNSNVRKKVVTKEYSEQVRACIMQYFCNDEYIEKLCSFMSVVQLGRGKSFIGSHAQMFKGLLKAFGLQVITKLRTFLEALLADAQAYSHESSDVYIGKQCLASELLGGLVRGMKYWPEQDQEEAKGMAFQLISYVLATPELESVGIWAACLRFCLYDRHPRRTSWLVEFLVERALPAHIDLSSHSILTCKRIILVKPILKELGWRGGPIHRQIAHDLEPYLHHPYAQMRACVGSILSVLSRVTWEPREFASMPSPADAEHLSSEQSHHMHLLCCSRQAGMSELLEAPPHTECKLIGSETMLRLVDKCAREWSTLANRCKYMSDGKNCSDEAEEQAMKDSRVQLRHLRHTLITWTCSVCPEYEAMYRCPVESFLPILLPPLLQALDDKDPELLRQAKGCAELTANTPIVDEVLPHVLLAVRSVSKSQSWQVRSSVLPFLQIIIFRHQCSIRKEDMKMVQDLMVSLLQDSQVEVREMASVAVSVLVRITGEELAMDLKTLFVQWSQHDISSMQGRAGEPVDDAREGKAGEDSSDKKALKASLQLRHAGVLGLSALVGAYPYDVPQWMPEILVQLALHVLDPMPIKHTVRNTFGEFWRTHQDAWPVLKGRFTEEQLTALTNLLASPTYFS</sequence>
<dbReference type="EnsemblProtists" id="EKX51802">
    <property type="protein sequence ID" value="EKX51802"/>
    <property type="gene ID" value="GUITHDRAFT_102411"/>
</dbReference>
<dbReference type="PANTHER" id="PTHR32170:SF3">
    <property type="entry name" value="PROTEASOME ACTIVATOR COMPLEX SUBUNIT 4"/>
    <property type="match status" value="1"/>
</dbReference>
<dbReference type="GO" id="GO:0006281">
    <property type="term" value="P:DNA repair"/>
    <property type="evidence" value="ECO:0007669"/>
    <property type="project" value="UniProtKB-KW"/>
</dbReference>
<dbReference type="GO" id="GO:0016607">
    <property type="term" value="C:nuclear speck"/>
    <property type="evidence" value="ECO:0007669"/>
    <property type="project" value="UniProtKB-SubCell"/>
</dbReference>
<feature type="region of interest" description="Disordered" evidence="10">
    <location>
        <begin position="1973"/>
        <end position="1994"/>
    </location>
</feature>
<dbReference type="Pfam" id="PF23096">
    <property type="entry name" value="HEAT_PSME4"/>
    <property type="match status" value="1"/>
</dbReference>
<keyword evidence="5" id="KW-0677">Repeat</keyword>
<dbReference type="PaxDb" id="55529-EKX51802"/>
<keyword evidence="7" id="KW-0234">DNA repair</keyword>
<evidence type="ECO:0000256" key="10">
    <source>
        <dbReference type="SAM" id="MobiDB-lite"/>
    </source>
</evidence>
<dbReference type="InterPro" id="IPR035309">
    <property type="entry name" value="PSME4"/>
</dbReference>
<accession>L1JTS7</accession>
<feature type="compositionally biased region" description="Low complexity" evidence="10">
    <location>
        <begin position="680"/>
        <end position="693"/>
    </location>
</feature>
<feature type="region of interest" description="Disordered" evidence="10">
    <location>
        <begin position="998"/>
        <end position="1023"/>
    </location>
</feature>
<evidence type="ECO:0000256" key="4">
    <source>
        <dbReference type="ARBA" id="ARBA00022490"/>
    </source>
</evidence>
<evidence type="ECO:0000256" key="6">
    <source>
        <dbReference type="ARBA" id="ARBA00022763"/>
    </source>
</evidence>
<evidence type="ECO:0000313" key="16">
    <source>
        <dbReference type="Proteomes" id="UP000011087"/>
    </source>
</evidence>
<dbReference type="InterPro" id="IPR055455">
    <property type="entry name" value="HEAT_PSME4"/>
</dbReference>
<evidence type="ECO:0000256" key="9">
    <source>
        <dbReference type="PROSITE-ProRule" id="PRU00103"/>
    </source>
</evidence>
<keyword evidence="6" id="KW-0227">DNA damage</keyword>
<dbReference type="KEGG" id="gtt:GUITHDRAFT_102411"/>
<comment type="subcellular location">
    <subcellularLocation>
        <location evidence="2">Cytoplasm</location>
    </subcellularLocation>
    <subcellularLocation>
        <location evidence="1">Nucleus speckle</location>
    </subcellularLocation>
</comment>
<evidence type="ECO:0000256" key="8">
    <source>
        <dbReference type="ARBA" id="ARBA00023242"/>
    </source>
</evidence>
<dbReference type="PROSITE" id="PS50077">
    <property type="entry name" value="HEAT_REPEAT"/>
    <property type="match status" value="1"/>
</dbReference>
<dbReference type="EMBL" id="JH992974">
    <property type="protein sequence ID" value="EKX51802.1"/>
    <property type="molecule type" value="Genomic_DNA"/>
</dbReference>
<evidence type="ECO:0000313" key="15">
    <source>
        <dbReference type="EnsemblProtists" id="EKX51802"/>
    </source>
</evidence>
<organism evidence="14">
    <name type="scientific">Guillardia theta (strain CCMP2712)</name>
    <name type="common">Cryptophyte</name>
    <dbReference type="NCBI Taxonomy" id="905079"/>
    <lineage>
        <taxon>Eukaryota</taxon>
        <taxon>Cryptophyceae</taxon>
        <taxon>Pyrenomonadales</taxon>
        <taxon>Geminigeraceae</taxon>
        <taxon>Guillardia</taxon>
    </lineage>
</organism>
<keyword evidence="4" id="KW-0963">Cytoplasm</keyword>
<evidence type="ECO:0000256" key="3">
    <source>
        <dbReference type="ARBA" id="ARBA00005739"/>
    </source>
</evidence>
<dbReference type="GO" id="GO:0010499">
    <property type="term" value="P:proteasomal ubiquitin-independent protein catabolic process"/>
    <property type="evidence" value="ECO:0007669"/>
    <property type="project" value="TreeGrafter"/>
</dbReference>
<dbReference type="GeneID" id="17308587"/>
<reference evidence="14 16" key="1">
    <citation type="journal article" date="2012" name="Nature">
        <title>Algal genomes reveal evolutionary mosaicism and the fate of nucleomorphs.</title>
        <authorList>
            <consortium name="DOE Joint Genome Institute"/>
            <person name="Curtis B.A."/>
            <person name="Tanifuji G."/>
            <person name="Burki F."/>
            <person name="Gruber A."/>
            <person name="Irimia M."/>
            <person name="Maruyama S."/>
            <person name="Arias M.C."/>
            <person name="Ball S.G."/>
            <person name="Gile G.H."/>
            <person name="Hirakawa Y."/>
            <person name="Hopkins J.F."/>
            <person name="Kuo A."/>
            <person name="Rensing S.A."/>
            <person name="Schmutz J."/>
            <person name="Symeonidi A."/>
            <person name="Elias M."/>
            <person name="Eveleigh R.J."/>
            <person name="Herman E.K."/>
            <person name="Klute M.J."/>
            <person name="Nakayama T."/>
            <person name="Obornik M."/>
            <person name="Reyes-Prieto A."/>
            <person name="Armbrust E.V."/>
            <person name="Aves S.J."/>
            <person name="Beiko R.G."/>
            <person name="Coutinho P."/>
            <person name="Dacks J.B."/>
            <person name="Durnford D.G."/>
            <person name="Fast N.M."/>
            <person name="Green B.R."/>
            <person name="Grisdale C.J."/>
            <person name="Hempel F."/>
            <person name="Henrissat B."/>
            <person name="Hoppner M.P."/>
            <person name="Ishida K."/>
            <person name="Kim E."/>
            <person name="Koreny L."/>
            <person name="Kroth P.G."/>
            <person name="Liu Y."/>
            <person name="Malik S.B."/>
            <person name="Maier U.G."/>
            <person name="McRose D."/>
            <person name="Mock T."/>
            <person name="Neilson J.A."/>
            <person name="Onodera N.T."/>
            <person name="Poole A.M."/>
            <person name="Pritham E.J."/>
            <person name="Richards T.A."/>
            <person name="Rocap G."/>
            <person name="Roy S.W."/>
            <person name="Sarai C."/>
            <person name="Schaack S."/>
            <person name="Shirato S."/>
            <person name="Slamovits C.H."/>
            <person name="Spencer D.F."/>
            <person name="Suzuki S."/>
            <person name="Worden A.Z."/>
            <person name="Zauner S."/>
            <person name="Barry K."/>
            <person name="Bell C."/>
            <person name="Bharti A.K."/>
            <person name="Crow J.A."/>
            <person name="Grimwood J."/>
            <person name="Kramer R."/>
            <person name="Lindquist E."/>
            <person name="Lucas S."/>
            <person name="Salamov A."/>
            <person name="McFadden G.I."/>
            <person name="Lane C.E."/>
            <person name="Keeling P.J."/>
            <person name="Gray M.W."/>
            <person name="Grigoriev I.V."/>
            <person name="Archibald J.M."/>
        </authorList>
    </citation>
    <scope>NUCLEOTIDE SEQUENCE</scope>
    <source>
        <strain evidence="14 16">CCMP2712</strain>
    </source>
</reference>
<dbReference type="PANTHER" id="PTHR32170">
    <property type="entry name" value="PROTEASOME ACTIVATOR COMPLEX SUBUNIT 4"/>
    <property type="match status" value="1"/>
</dbReference>
<reference evidence="16" key="2">
    <citation type="submission" date="2012-11" db="EMBL/GenBank/DDBJ databases">
        <authorList>
            <person name="Kuo A."/>
            <person name="Curtis B.A."/>
            <person name="Tanifuji G."/>
            <person name="Burki F."/>
            <person name="Gruber A."/>
            <person name="Irimia M."/>
            <person name="Maruyama S."/>
            <person name="Arias M.C."/>
            <person name="Ball S.G."/>
            <person name="Gile G.H."/>
            <person name="Hirakawa Y."/>
            <person name="Hopkins J.F."/>
            <person name="Rensing S.A."/>
            <person name="Schmutz J."/>
            <person name="Symeonidi A."/>
            <person name="Elias M."/>
            <person name="Eveleigh R.J."/>
            <person name="Herman E.K."/>
            <person name="Klute M.J."/>
            <person name="Nakayama T."/>
            <person name="Obornik M."/>
            <person name="Reyes-Prieto A."/>
            <person name="Armbrust E.V."/>
            <person name="Aves S.J."/>
            <person name="Beiko R.G."/>
            <person name="Coutinho P."/>
            <person name="Dacks J.B."/>
            <person name="Durnford D.G."/>
            <person name="Fast N.M."/>
            <person name="Green B.R."/>
            <person name="Grisdale C."/>
            <person name="Hempe F."/>
            <person name="Henrissat B."/>
            <person name="Hoppner M.P."/>
            <person name="Ishida K.-I."/>
            <person name="Kim E."/>
            <person name="Koreny L."/>
            <person name="Kroth P.G."/>
            <person name="Liu Y."/>
            <person name="Malik S.-B."/>
            <person name="Maier U.G."/>
            <person name="McRose D."/>
            <person name="Mock T."/>
            <person name="Neilson J.A."/>
            <person name="Onodera N.T."/>
            <person name="Poole A.M."/>
            <person name="Pritham E.J."/>
            <person name="Richards T.A."/>
            <person name="Rocap G."/>
            <person name="Roy S.W."/>
            <person name="Sarai C."/>
            <person name="Schaack S."/>
            <person name="Shirato S."/>
            <person name="Slamovits C.H."/>
            <person name="Spencer D.F."/>
            <person name="Suzuki S."/>
            <person name="Worden A.Z."/>
            <person name="Zauner S."/>
            <person name="Barry K."/>
            <person name="Bell C."/>
            <person name="Bharti A.K."/>
            <person name="Crow J.A."/>
            <person name="Grimwood J."/>
            <person name="Kramer R."/>
            <person name="Lindquist E."/>
            <person name="Lucas S."/>
            <person name="Salamov A."/>
            <person name="McFadden G.I."/>
            <person name="Lane C.E."/>
            <person name="Keeling P.J."/>
            <person name="Gray M.W."/>
            <person name="Grigoriev I.V."/>
            <person name="Archibald J.M."/>
        </authorList>
    </citation>
    <scope>NUCLEOTIDE SEQUENCE</scope>
    <source>
        <strain evidence="16">CCMP2712</strain>
    </source>
</reference>
<proteinExistence type="inferred from homology"/>
<feature type="domain" description="Proteasome activator complex subunit 4-like HEAT repeat-like" evidence="13">
    <location>
        <begin position="1471"/>
        <end position="1648"/>
    </location>
</feature>
<dbReference type="InterPro" id="IPR021843">
    <property type="entry name" value="PSME4_C"/>
</dbReference>
<feature type="domain" description="Proteasome activator Blm10 middle HEAT repeats region" evidence="12">
    <location>
        <begin position="759"/>
        <end position="900"/>
    </location>
</feature>
<dbReference type="Pfam" id="PF16507">
    <property type="entry name" value="HEAT_PSME4_mid"/>
    <property type="match status" value="2"/>
</dbReference>
<keyword evidence="8" id="KW-0539">Nucleus</keyword>
<reference evidence="15" key="3">
    <citation type="submission" date="2015-06" db="UniProtKB">
        <authorList>
            <consortium name="EnsemblProtists"/>
        </authorList>
    </citation>
    <scope>IDENTIFICATION</scope>
</reference>
<evidence type="ECO:0000256" key="7">
    <source>
        <dbReference type="ARBA" id="ARBA00023204"/>
    </source>
</evidence>
<dbReference type="Proteomes" id="UP000011087">
    <property type="component" value="Unassembled WGS sequence"/>
</dbReference>
<protein>
    <submittedName>
        <fullName evidence="14 15">Uncharacterized protein</fullName>
    </submittedName>
</protein>
<dbReference type="STRING" id="905079.L1JTS7"/>
<evidence type="ECO:0000259" key="12">
    <source>
        <dbReference type="Pfam" id="PF16507"/>
    </source>
</evidence>
<evidence type="ECO:0000256" key="1">
    <source>
        <dbReference type="ARBA" id="ARBA00004324"/>
    </source>
</evidence>
<dbReference type="GO" id="GO:0016504">
    <property type="term" value="F:peptidase activator activity"/>
    <property type="evidence" value="ECO:0007669"/>
    <property type="project" value="InterPro"/>
</dbReference>